<sequence length="111" mass="12767">MKVMEKKRLFWRALVLAAPAAGALLLFFMRDYIVNWAQQFPPCPFYRLFHLYCPACGNTRSILALLRLDIVGSLRYNVMPVLLLAFGALFYVELAAWVFGKRVRIVPRSNA</sequence>
<dbReference type="AlphaFoldDB" id="A0A9D1LU66"/>
<evidence type="ECO:0000313" key="2">
    <source>
        <dbReference type="EMBL" id="HIU48205.1"/>
    </source>
</evidence>
<gene>
    <name evidence="2" type="ORF">IAB04_02450</name>
</gene>
<reference evidence="2" key="2">
    <citation type="journal article" date="2021" name="PeerJ">
        <title>Extensive microbial diversity within the chicken gut microbiome revealed by metagenomics and culture.</title>
        <authorList>
            <person name="Gilroy R."/>
            <person name="Ravi A."/>
            <person name="Getino M."/>
            <person name="Pursley I."/>
            <person name="Horton D.L."/>
            <person name="Alikhan N.F."/>
            <person name="Baker D."/>
            <person name="Gharbi K."/>
            <person name="Hall N."/>
            <person name="Watson M."/>
            <person name="Adriaenssens E.M."/>
            <person name="Foster-Nyarko E."/>
            <person name="Jarju S."/>
            <person name="Secka A."/>
            <person name="Antonio M."/>
            <person name="Oren A."/>
            <person name="Chaudhuri R.R."/>
            <person name="La Ragione R."/>
            <person name="Hildebrand F."/>
            <person name="Pallen M.J."/>
        </authorList>
    </citation>
    <scope>NUCLEOTIDE SEQUENCE</scope>
    <source>
        <strain evidence="2">ChiSjej4B22-9803</strain>
    </source>
</reference>
<comment type="caution">
    <text evidence="2">The sequence shown here is derived from an EMBL/GenBank/DDBJ whole genome shotgun (WGS) entry which is preliminary data.</text>
</comment>
<proteinExistence type="predicted"/>
<feature type="transmembrane region" description="Helical" evidence="1">
    <location>
        <begin position="9"/>
        <end position="29"/>
    </location>
</feature>
<dbReference type="Proteomes" id="UP000824111">
    <property type="component" value="Unassembled WGS sequence"/>
</dbReference>
<organism evidence="2 3">
    <name type="scientific">Candidatus Avimonoglobus intestinipullorum</name>
    <dbReference type="NCBI Taxonomy" id="2840699"/>
    <lineage>
        <taxon>Bacteria</taxon>
        <taxon>Bacillati</taxon>
        <taxon>Bacillota</taxon>
        <taxon>Clostridia</taxon>
        <taxon>Eubacteriales</taxon>
        <taxon>Candidatus Avimonoglobus</taxon>
    </lineage>
</organism>
<name>A0A9D1LU66_9FIRM</name>
<keyword evidence="1" id="KW-1133">Transmembrane helix</keyword>
<accession>A0A9D1LU66</accession>
<dbReference type="EMBL" id="DVND01000063">
    <property type="protein sequence ID" value="HIU48205.1"/>
    <property type="molecule type" value="Genomic_DNA"/>
</dbReference>
<reference evidence="2" key="1">
    <citation type="submission" date="2020-10" db="EMBL/GenBank/DDBJ databases">
        <authorList>
            <person name="Gilroy R."/>
        </authorList>
    </citation>
    <scope>NUCLEOTIDE SEQUENCE</scope>
    <source>
        <strain evidence="2">ChiSjej4B22-9803</strain>
    </source>
</reference>
<dbReference type="InterPro" id="IPR021215">
    <property type="entry name" value="DUF2752"/>
</dbReference>
<keyword evidence="1" id="KW-0472">Membrane</keyword>
<evidence type="ECO:0000313" key="3">
    <source>
        <dbReference type="Proteomes" id="UP000824111"/>
    </source>
</evidence>
<feature type="non-terminal residue" evidence="2">
    <location>
        <position position="111"/>
    </location>
</feature>
<protein>
    <submittedName>
        <fullName evidence="2">DUF2752 domain-containing protein</fullName>
    </submittedName>
</protein>
<feature type="transmembrane region" description="Helical" evidence="1">
    <location>
        <begin position="78"/>
        <end position="99"/>
    </location>
</feature>
<evidence type="ECO:0000256" key="1">
    <source>
        <dbReference type="SAM" id="Phobius"/>
    </source>
</evidence>
<dbReference type="Pfam" id="PF10825">
    <property type="entry name" value="DUF2752"/>
    <property type="match status" value="1"/>
</dbReference>
<keyword evidence="1" id="KW-0812">Transmembrane</keyword>